<proteinExistence type="predicted"/>
<feature type="signal peptide" evidence="1">
    <location>
        <begin position="1"/>
        <end position="23"/>
    </location>
</feature>
<gene>
    <name evidence="2" type="ORF">C2G38_2231322</name>
</gene>
<evidence type="ECO:0000256" key="1">
    <source>
        <dbReference type="SAM" id="SignalP"/>
    </source>
</evidence>
<feature type="chain" id="PRO_5017386154" evidence="1">
    <location>
        <begin position="24"/>
        <end position="80"/>
    </location>
</feature>
<dbReference type="PROSITE" id="PS51257">
    <property type="entry name" value="PROKAR_LIPOPROTEIN"/>
    <property type="match status" value="1"/>
</dbReference>
<dbReference type="AlphaFoldDB" id="A0A397U2I2"/>
<dbReference type="EMBL" id="QKWP01003210">
    <property type="protein sequence ID" value="RIB01286.1"/>
    <property type="molecule type" value="Genomic_DNA"/>
</dbReference>
<dbReference type="Proteomes" id="UP000266673">
    <property type="component" value="Unassembled WGS sequence"/>
</dbReference>
<protein>
    <submittedName>
        <fullName evidence="2">Uncharacterized protein</fullName>
    </submittedName>
</protein>
<reference evidence="2 3" key="1">
    <citation type="submission" date="2018-06" db="EMBL/GenBank/DDBJ databases">
        <title>Comparative genomics reveals the genomic features of Rhizophagus irregularis, R. cerebriforme, R. diaphanum and Gigaspora rosea, and their symbiotic lifestyle signature.</title>
        <authorList>
            <person name="Morin E."/>
            <person name="San Clemente H."/>
            <person name="Chen E.C.H."/>
            <person name="De La Providencia I."/>
            <person name="Hainaut M."/>
            <person name="Kuo A."/>
            <person name="Kohler A."/>
            <person name="Murat C."/>
            <person name="Tang N."/>
            <person name="Roy S."/>
            <person name="Loubradou J."/>
            <person name="Henrissat B."/>
            <person name="Grigoriev I.V."/>
            <person name="Corradi N."/>
            <person name="Roux C."/>
            <person name="Martin F.M."/>
        </authorList>
    </citation>
    <scope>NUCLEOTIDE SEQUENCE [LARGE SCALE GENOMIC DNA]</scope>
    <source>
        <strain evidence="2 3">DAOM 194757</strain>
    </source>
</reference>
<accession>A0A397U2I2</accession>
<evidence type="ECO:0000313" key="3">
    <source>
        <dbReference type="Proteomes" id="UP000266673"/>
    </source>
</evidence>
<name>A0A397U2I2_9GLOM</name>
<comment type="caution">
    <text evidence="2">The sequence shown here is derived from an EMBL/GenBank/DDBJ whole genome shotgun (WGS) entry which is preliminary data.</text>
</comment>
<keyword evidence="1" id="KW-0732">Signal</keyword>
<evidence type="ECO:0000313" key="2">
    <source>
        <dbReference type="EMBL" id="RIB01286.1"/>
    </source>
</evidence>
<sequence length="80" mass="9113">MKFAKFAITILILLACVATVTQALGVKSGRGYTIEWRYSKKGLNTIIKLKPVSEDTPLKHSALNESNAVRYQLLTWIYYY</sequence>
<organism evidence="2 3">
    <name type="scientific">Gigaspora rosea</name>
    <dbReference type="NCBI Taxonomy" id="44941"/>
    <lineage>
        <taxon>Eukaryota</taxon>
        <taxon>Fungi</taxon>
        <taxon>Fungi incertae sedis</taxon>
        <taxon>Mucoromycota</taxon>
        <taxon>Glomeromycotina</taxon>
        <taxon>Glomeromycetes</taxon>
        <taxon>Diversisporales</taxon>
        <taxon>Gigasporaceae</taxon>
        <taxon>Gigaspora</taxon>
    </lineage>
</organism>
<keyword evidence="3" id="KW-1185">Reference proteome</keyword>